<gene>
    <name evidence="3" type="primary">hacB</name>
    <name evidence="5" type="ORF">AEth_00359</name>
</gene>
<dbReference type="Proteomes" id="UP000291831">
    <property type="component" value="Unassembled WGS sequence"/>
</dbReference>
<evidence type="ECO:0000256" key="3">
    <source>
        <dbReference type="HAMAP-Rule" id="MF_01032"/>
    </source>
</evidence>
<evidence type="ECO:0000313" key="5">
    <source>
        <dbReference type="EMBL" id="RZB32681.1"/>
    </source>
</evidence>
<name>A0A8B3S3A2_9EURY</name>
<keyword evidence="2 3" id="KW-0456">Lyase</keyword>
<protein>
    <recommendedName>
        <fullName evidence="3">Methanogen homoaconitase small subunit</fullName>
        <shortName evidence="3">HACN</shortName>
        <ecNumber evidence="3">4.2.1.114</ecNumber>
    </recommendedName>
    <alternativeName>
        <fullName evidence="3">Homoaconitate hydratase</fullName>
    </alternativeName>
</protein>
<dbReference type="InterPro" id="IPR000573">
    <property type="entry name" value="AconitaseA/IPMdHydase_ssu_swvl"/>
</dbReference>
<comment type="pathway">
    <text evidence="3">Organic acid metabolism; 2-oxosuberate biosynthesis.</text>
</comment>
<feature type="short sequence motif" description="YLRT" evidence="3">
    <location>
        <begin position="60"/>
        <end position="63"/>
    </location>
</feature>
<sequence>MITGSVVVIINNLLSGNSFTSRKTLNPTKAKEANMSPIIQGRIWRFADNIDTDLIIPGKYLRTTDMSVFASHAMEGIDPEFSKKVTKNDIIVAGKNFGCGSSREQAPLALKHAGVGCVVAESFARIFFRNSINVGLPIIEAVVDCKHSDVASVDVEKGTVTCRGKTYQGVKLPGFLLTILLDGGLIQHRRKQKQ</sequence>
<feature type="site" description="Critical for substrate specificity" evidence="3">
    <location>
        <position position="62"/>
    </location>
</feature>
<dbReference type="EC" id="4.2.1.114" evidence="3"/>
<dbReference type="PANTHER" id="PTHR43345">
    <property type="entry name" value="3-ISOPROPYLMALATE DEHYDRATASE SMALL SUBUNIT 2-RELATED-RELATED"/>
    <property type="match status" value="1"/>
</dbReference>
<dbReference type="InterPro" id="IPR011827">
    <property type="entry name" value="LeuD_type2/HacB/DmdB"/>
</dbReference>
<proteinExistence type="inferred from homology"/>
<comment type="similarity">
    <text evidence="1 3">Belongs to the LeuD family. LeuD type 2 subfamily.</text>
</comment>
<evidence type="ECO:0000313" key="6">
    <source>
        <dbReference type="Proteomes" id="UP000291831"/>
    </source>
</evidence>
<dbReference type="CDD" id="cd01577">
    <property type="entry name" value="IPMI_Swivel"/>
    <property type="match status" value="1"/>
</dbReference>
<organism evidence="5 6">
    <name type="scientific">Candidatus Argoarchaeum ethanivorans</name>
    <dbReference type="NCBI Taxonomy" id="2608793"/>
    <lineage>
        <taxon>Archaea</taxon>
        <taxon>Methanobacteriati</taxon>
        <taxon>Methanobacteriota</taxon>
        <taxon>Stenosarchaea group</taxon>
        <taxon>Methanomicrobia</taxon>
        <taxon>Methanosarcinales</taxon>
        <taxon>Methanosarcinales incertae sedis</taxon>
        <taxon>GOM Arc I cluster</taxon>
        <taxon>Candidatus Argoarchaeum</taxon>
    </lineage>
</organism>
<dbReference type="InterPro" id="IPR050075">
    <property type="entry name" value="LeuD"/>
</dbReference>
<dbReference type="EMBL" id="RPGO01000005">
    <property type="protein sequence ID" value="RZB32681.1"/>
    <property type="molecule type" value="Genomic_DNA"/>
</dbReference>
<dbReference type="InterPro" id="IPR033940">
    <property type="entry name" value="IPMI_Swivel"/>
</dbReference>
<dbReference type="SUPFAM" id="SSF52016">
    <property type="entry name" value="LeuD/IlvD-like"/>
    <property type="match status" value="1"/>
</dbReference>
<dbReference type="GO" id="GO:0019298">
    <property type="term" value="P:coenzyme B biosynthetic process"/>
    <property type="evidence" value="ECO:0007669"/>
    <property type="project" value="UniProtKB-UniRule"/>
</dbReference>
<dbReference type="InterPro" id="IPR015928">
    <property type="entry name" value="Aconitase/3IPM_dehydase_swvl"/>
</dbReference>
<comment type="subunit">
    <text evidence="3">Heterotetramer of 2 HacA and 2 HacB proteins.</text>
</comment>
<dbReference type="AlphaFoldDB" id="A0A8B3S3A2"/>
<dbReference type="NCBIfam" id="TIGR02087">
    <property type="entry name" value="LEUD_arch"/>
    <property type="match status" value="1"/>
</dbReference>
<comment type="function">
    <text evidence="3">Hydro-lyase with broad substrate specificity for cis-unsaturated tricarboxylic acids. Catalyzes both the reversible dehydration of (R)-homocitrate ((R)-2-hydroxybutane-1,2,4-tricarboxylate) to produce cis-homoaconitate ((Z)-but-1-ene-1,2,4-tricarboxylate), and its hydration to homoisocitrate ((1R,2S)-1-hydroxybutane-1,2,4-tricarboxylate). Is also able to hydrate the analogous longer chain substrates cis-homo(2)-aconitate, cis-homo(3)-aconitate. All these reactions are part of the biosynthesis pathway of coenzyme B.</text>
</comment>
<dbReference type="UniPathway" id="UPA00919"/>
<evidence type="ECO:0000256" key="1">
    <source>
        <dbReference type="ARBA" id="ARBA00009869"/>
    </source>
</evidence>
<dbReference type="Gene3D" id="3.20.19.10">
    <property type="entry name" value="Aconitase, domain 4"/>
    <property type="match status" value="1"/>
</dbReference>
<dbReference type="PANTHER" id="PTHR43345:SF2">
    <property type="entry name" value="3-ISOPROPYLMALATE DEHYDRATASE SMALL SUBUNIT 1"/>
    <property type="match status" value="1"/>
</dbReference>
<feature type="domain" description="Aconitase A/isopropylmalate dehydratase small subunit swivel" evidence="4">
    <location>
        <begin position="73"/>
        <end position="136"/>
    </location>
</feature>
<evidence type="ECO:0000256" key="2">
    <source>
        <dbReference type="ARBA" id="ARBA00023239"/>
    </source>
</evidence>
<reference evidence="6" key="1">
    <citation type="submission" date="2019-01" db="EMBL/GenBank/DDBJ databases">
        <title>Anaerobic oxidation of ethane by archaea from a marine hydrocarbon seep.</title>
        <authorList>
            <person name="Musat F."/>
        </authorList>
    </citation>
    <scope>NUCLEOTIDE SEQUENCE [LARGE SCALE GENOMIC DNA]</scope>
</reference>
<comment type="caution">
    <text evidence="5">The sequence shown here is derived from an EMBL/GenBank/DDBJ whole genome shotgun (WGS) entry which is preliminary data.</text>
</comment>
<comment type="catalytic activity">
    <reaction evidence="3">
        <text>(2R)-homocitrate = (2R,3S)-homoisocitrate</text>
        <dbReference type="Rhea" id="RHEA:32303"/>
        <dbReference type="ChEBI" id="CHEBI:15404"/>
        <dbReference type="ChEBI" id="CHEBI:58884"/>
        <dbReference type="EC" id="4.2.1.114"/>
    </reaction>
</comment>
<dbReference type="HAMAP" id="MF_01032">
    <property type="entry name" value="LeuD_type2"/>
    <property type="match status" value="1"/>
</dbReference>
<dbReference type="GO" id="GO:0004409">
    <property type="term" value="F:homoaconitate hydratase activity"/>
    <property type="evidence" value="ECO:0007669"/>
    <property type="project" value="UniProtKB-UniRule"/>
</dbReference>
<dbReference type="Pfam" id="PF00694">
    <property type="entry name" value="Aconitase_C"/>
    <property type="match status" value="1"/>
</dbReference>
<accession>A0A8B3S3A2</accession>
<evidence type="ECO:0000259" key="4">
    <source>
        <dbReference type="Pfam" id="PF00694"/>
    </source>
</evidence>